<keyword evidence="15 18" id="KW-1015">Disulfide bond</keyword>
<name>A0A812ARZ8_ACAPH</name>
<dbReference type="GO" id="GO:0006493">
    <property type="term" value="P:protein O-linked glycosylation"/>
    <property type="evidence" value="ECO:0007669"/>
    <property type="project" value="TreeGrafter"/>
</dbReference>
<dbReference type="GO" id="GO:0000139">
    <property type="term" value="C:Golgi membrane"/>
    <property type="evidence" value="ECO:0007669"/>
    <property type="project" value="UniProtKB-SubCell"/>
</dbReference>
<feature type="signal peptide" evidence="20">
    <location>
        <begin position="1"/>
        <end position="20"/>
    </location>
</feature>
<organism evidence="22 23">
    <name type="scientific">Acanthosepion pharaonis</name>
    <name type="common">Pharaoh cuttlefish</name>
    <name type="synonym">Sepia pharaonis</name>
    <dbReference type="NCBI Taxonomy" id="158019"/>
    <lineage>
        <taxon>Eukaryota</taxon>
        <taxon>Metazoa</taxon>
        <taxon>Spiralia</taxon>
        <taxon>Lophotrochozoa</taxon>
        <taxon>Mollusca</taxon>
        <taxon>Cephalopoda</taxon>
        <taxon>Coleoidea</taxon>
        <taxon>Decapodiformes</taxon>
        <taxon>Sepiida</taxon>
        <taxon>Sepiina</taxon>
        <taxon>Sepiidae</taxon>
        <taxon>Acanthosepion</taxon>
    </lineage>
</organism>
<keyword evidence="23" id="KW-1185">Reference proteome</keyword>
<feature type="region of interest" description="Disordered" evidence="19">
    <location>
        <begin position="583"/>
        <end position="605"/>
    </location>
</feature>
<evidence type="ECO:0000259" key="21">
    <source>
        <dbReference type="SMART" id="SM00458"/>
    </source>
</evidence>
<evidence type="ECO:0000256" key="5">
    <source>
        <dbReference type="ARBA" id="ARBA00012644"/>
    </source>
</evidence>
<evidence type="ECO:0000256" key="15">
    <source>
        <dbReference type="ARBA" id="ARBA00023157"/>
    </source>
</evidence>
<evidence type="ECO:0000256" key="10">
    <source>
        <dbReference type="ARBA" id="ARBA00022734"/>
    </source>
</evidence>
<feature type="domain" description="Ricin B lectin" evidence="21">
    <location>
        <begin position="439"/>
        <end position="610"/>
    </location>
</feature>
<evidence type="ECO:0000313" key="23">
    <source>
        <dbReference type="Proteomes" id="UP000597762"/>
    </source>
</evidence>
<accession>A0A812ARZ8</accession>
<evidence type="ECO:0000256" key="7">
    <source>
        <dbReference type="ARBA" id="ARBA00022679"/>
    </source>
</evidence>
<keyword evidence="14" id="KW-0472">Membrane</keyword>
<gene>
    <name evidence="22" type="ORF">SPHA_3336</name>
</gene>
<evidence type="ECO:0000256" key="12">
    <source>
        <dbReference type="ARBA" id="ARBA00022989"/>
    </source>
</evidence>
<dbReference type="SUPFAM" id="SSF50370">
    <property type="entry name" value="Ricin B-like lectins"/>
    <property type="match status" value="2"/>
</dbReference>
<dbReference type="InterPro" id="IPR000772">
    <property type="entry name" value="Ricin_B_lectin"/>
</dbReference>
<dbReference type="UniPathway" id="UPA00378"/>
<dbReference type="PROSITE" id="PS50231">
    <property type="entry name" value="RICIN_B_LECTIN"/>
    <property type="match status" value="1"/>
</dbReference>
<dbReference type="SMART" id="SM00458">
    <property type="entry name" value="RICIN"/>
    <property type="match status" value="1"/>
</dbReference>
<evidence type="ECO:0000256" key="16">
    <source>
        <dbReference type="ARBA" id="ARBA00023180"/>
    </source>
</evidence>
<keyword evidence="10 18" id="KW-0430">Lectin</keyword>
<evidence type="ECO:0000256" key="13">
    <source>
        <dbReference type="ARBA" id="ARBA00023034"/>
    </source>
</evidence>
<dbReference type="CDD" id="cd02510">
    <property type="entry name" value="pp-GalNAc-T"/>
    <property type="match status" value="1"/>
</dbReference>
<dbReference type="InterPro" id="IPR001173">
    <property type="entry name" value="Glyco_trans_2-like"/>
</dbReference>
<dbReference type="FunFam" id="3.90.550.10:FF:000005">
    <property type="entry name" value="Polypeptide N-acetylgalactosaminyltransferase"/>
    <property type="match status" value="1"/>
</dbReference>
<dbReference type="EMBL" id="CAHIKZ030000099">
    <property type="protein sequence ID" value="CAE1152167.1"/>
    <property type="molecule type" value="Genomic_DNA"/>
</dbReference>
<evidence type="ECO:0000256" key="14">
    <source>
        <dbReference type="ARBA" id="ARBA00023136"/>
    </source>
</evidence>
<evidence type="ECO:0000256" key="2">
    <source>
        <dbReference type="ARBA" id="ARBA00004323"/>
    </source>
</evidence>
<comment type="similarity">
    <text evidence="4 18">Belongs to the glycosyltransferase 2 family. GalNAc-T subfamily.</text>
</comment>
<dbReference type="EC" id="2.4.1.-" evidence="18"/>
<comment type="pathway">
    <text evidence="3 18">Protein modification; protein glycosylation.</text>
</comment>
<keyword evidence="13 18" id="KW-0333">Golgi apparatus</keyword>
<evidence type="ECO:0000256" key="18">
    <source>
        <dbReference type="RuleBase" id="RU361242"/>
    </source>
</evidence>
<dbReference type="Pfam" id="PF00535">
    <property type="entry name" value="Glycos_transf_2"/>
    <property type="match status" value="1"/>
</dbReference>
<keyword evidence="20" id="KW-0732">Signal</keyword>
<evidence type="ECO:0000256" key="3">
    <source>
        <dbReference type="ARBA" id="ARBA00004922"/>
    </source>
</evidence>
<evidence type="ECO:0000256" key="6">
    <source>
        <dbReference type="ARBA" id="ARBA00022676"/>
    </source>
</evidence>
<protein>
    <recommendedName>
        <fullName evidence="5 18">Polypeptide N-acetylgalactosaminyltransferase</fullName>
        <ecNumber evidence="18">2.4.1.-</ecNumber>
    </recommendedName>
    <alternativeName>
        <fullName evidence="18">Protein-UDP acetylgalactosaminyltransferase</fullName>
    </alternativeName>
</protein>
<dbReference type="Gene3D" id="3.90.550.10">
    <property type="entry name" value="Spore Coat Polysaccharide Biosynthesis Protein SpsA, Chain A"/>
    <property type="match status" value="1"/>
</dbReference>
<dbReference type="InterPro" id="IPR035992">
    <property type="entry name" value="Ricin_B-like_lectins"/>
</dbReference>
<evidence type="ECO:0000313" key="22">
    <source>
        <dbReference type="EMBL" id="CAE1152167.1"/>
    </source>
</evidence>
<dbReference type="GO" id="GO:0030246">
    <property type="term" value="F:carbohydrate binding"/>
    <property type="evidence" value="ECO:0007669"/>
    <property type="project" value="UniProtKB-KW"/>
</dbReference>
<keyword evidence="8" id="KW-0812">Transmembrane</keyword>
<dbReference type="OrthoDB" id="330637at2759"/>
<dbReference type="CDD" id="cd23433">
    <property type="entry name" value="beta-trefoil_Ricin_GALNT1-like"/>
    <property type="match status" value="1"/>
</dbReference>
<evidence type="ECO:0000256" key="11">
    <source>
        <dbReference type="ARBA" id="ARBA00022968"/>
    </source>
</evidence>
<dbReference type="GO" id="GO:0046872">
    <property type="term" value="F:metal ion binding"/>
    <property type="evidence" value="ECO:0007669"/>
    <property type="project" value="UniProtKB-KW"/>
</dbReference>
<sequence>MVWFLLDVFLIMYYTDCASSNRQCPGGDGVLRNDADADNRGGGGGGGGGKLGNLFNIPRVFIPRRNGPGELGKPVIVPAQKQQESKEKFKINQFNLVASDMISLNRSLLDYRMDGCKKKGYTIEKYPKTSIVIVFHNEAWSTLLRTVHSIINRSPPELLEEIIMVDDASERDYLGKKLDDYVAALPAKVHIVRLEERTGLIRARLKGAAVAKGKILTFLDAHCECSPGWLEPLIAEIYKDRKSVVCPIIDVISDDTFEYITGSDMTWGGFNWKLNFRWYPVPQREMQRRGGDRSLPTRTPTMAGGLFAIDRDYFYEIGSYDEGMDIWGGENLEMSFRIWMCGGQIFIVTCSRVGHVFRKTSPYSWPGGVARIINHNTMRIVEVWMDEYKEFFYKINPGVKSADYGDVSERLEFRKKHNCKSFRWYLENIYPESQMPLDYYSVGEIRNKVTGLCLDSMGRKSGEKVGMVACHGFGGNQVFSYTKKQALQTDDVCLDVSAVGGPVKLFACHGLGGNQVWEYDKEVFAYTKGKQLMLDENLCLYLNLHVYLRRNKVVLTPCQKSVGGWEYDRQTLALKHVNSNQCLDRPSPDETDTPGIGPCNNSPSQQWILTDMKWQ</sequence>
<evidence type="ECO:0000256" key="9">
    <source>
        <dbReference type="ARBA" id="ARBA00022723"/>
    </source>
</evidence>
<evidence type="ECO:0000256" key="1">
    <source>
        <dbReference type="ARBA" id="ARBA00001936"/>
    </source>
</evidence>
<evidence type="ECO:0000256" key="8">
    <source>
        <dbReference type="ARBA" id="ARBA00022692"/>
    </source>
</evidence>
<dbReference type="Proteomes" id="UP000597762">
    <property type="component" value="Unassembled WGS sequence"/>
</dbReference>
<dbReference type="GO" id="GO:0004653">
    <property type="term" value="F:polypeptide N-acetylgalactosaminyltransferase activity"/>
    <property type="evidence" value="ECO:0007669"/>
    <property type="project" value="TreeGrafter"/>
</dbReference>
<dbReference type="AlphaFoldDB" id="A0A812ARZ8"/>
<dbReference type="PANTHER" id="PTHR11675:SF101">
    <property type="entry name" value="POLYPEPTIDE N-ACETYLGALACTOSAMINYLTRANSFERASE 5"/>
    <property type="match status" value="1"/>
</dbReference>
<evidence type="ECO:0000256" key="4">
    <source>
        <dbReference type="ARBA" id="ARBA00005680"/>
    </source>
</evidence>
<dbReference type="InterPro" id="IPR029044">
    <property type="entry name" value="Nucleotide-diphossugar_trans"/>
</dbReference>
<keyword evidence="17 18" id="KW-0464">Manganese</keyword>
<keyword evidence="9" id="KW-0479">Metal-binding</keyword>
<comment type="cofactor">
    <cofactor evidence="1 18">
        <name>Mn(2+)</name>
        <dbReference type="ChEBI" id="CHEBI:29035"/>
    </cofactor>
</comment>
<evidence type="ECO:0000256" key="17">
    <source>
        <dbReference type="ARBA" id="ARBA00023211"/>
    </source>
</evidence>
<keyword evidence="7 18" id="KW-0808">Transferase</keyword>
<evidence type="ECO:0000256" key="20">
    <source>
        <dbReference type="SAM" id="SignalP"/>
    </source>
</evidence>
<evidence type="ECO:0000256" key="19">
    <source>
        <dbReference type="SAM" id="MobiDB-lite"/>
    </source>
</evidence>
<keyword evidence="12" id="KW-1133">Transmembrane helix</keyword>
<dbReference type="InterPro" id="IPR045885">
    <property type="entry name" value="GalNAc-T"/>
</dbReference>
<keyword evidence="16" id="KW-0325">Glycoprotein</keyword>
<dbReference type="SUPFAM" id="SSF53448">
    <property type="entry name" value="Nucleotide-diphospho-sugar transferases"/>
    <property type="match status" value="1"/>
</dbReference>
<dbReference type="Gene3D" id="2.80.10.50">
    <property type="match status" value="2"/>
</dbReference>
<proteinExistence type="inferred from homology"/>
<dbReference type="PANTHER" id="PTHR11675">
    <property type="entry name" value="N-ACETYLGALACTOSAMINYLTRANSFERASE"/>
    <property type="match status" value="1"/>
</dbReference>
<keyword evidence="6 18" id="KW-0328">Glycosyltransferase</keyword>
<reference evidence="22" key="1">
    <citation type="submission" date="2021-01" db="EMBL/GenBank/DDBJ databases">
        <authorList>
            <person name="Li R."/>
            <person name="Bekaert M."/>
        </authorList>
    </citation>
    <scope>NUCLEOTIDE SEQUENCE</scope>
    <source>
        <strain evidence="22">Farmed</strain>
    </source>
</reference>
<feature type="chain" id="PRO_5032739110" description="Polypeptide N-acetylgalactosaminyltransferase" evidence="20">
    <location>
        <begin position="21"/>
        <end position="615"/>
    </location>
</feature>
<comment type="caution">
    <text evidence="22">The sequence shown here is derived from an EMBL/GenBank/DDBJ whole genome shotgun (WGS) entry which is preliminary data.</text>
</comment>
<dbReference type="Pfam" id="PF00652">
    <property type="entry name" value="Ricin_B_lectin"/>
    <property type="match status" value="2"/>
</dbReference>
<comment type="subcellular location">
    <subcellularLocation>
        <location evidence="2 18">Golgi apparatus membrane</location>
        <topology evidence="2 18">Single-pass type II membrane protein</topology>
    </subcellularLocation>
</comment>
<keyword evidence="11" id="KW-0735">Signal-anchor</keyword>